<organism evidence="2 3">
    <name type="scientific">Mucuna pruriens</name>
    <name type="common">Velvet bean</name>
    <name type="synonym">Dolichos pruriens</name>
    <dbReference type="NCBI Taxonomy" id="157652"/>
    <lineage>
        <taxon>Eukaryota</taxon>
        <taxon>Viridiplantae</taxon>
        <taxon>Streptophyta</taxon>
        <taxon>Embryophyta</taxon>
        <taxon>Tracheophyta</taxon>
        <taxon>Spermatophyta</taxon>
        <taxon>Magnoliopsida</taxon>
        <taxon>eudicotyledons</taxon>
        <taxon>Gunneridae</taxon>
        <taxon>Pentapetalae</taxon>
        <taxon>rosids</taxon>
        <taxon>fabids</taxon>
        <taxon>Fabales</taxon>
        <taxon>Fabaceae</taxon>
        <taxon>Papilionoideae</taxon>
        <taxon>50 kb inversion clade</taxon>
        <taxon>NPAAA clade</taxon>
        <taxon>indigoferoid/millettioid clade</taxon>
        <taxon>Phaseoleae</taxon>
        <taxon>Mucuna</taxon>
    </lineage>
</organism>
<dbReference type="OrthoDB" id="2663223at2759"/>
<dbReference type="Pfam" id="PF25597">
    <property type="entry name" value="SH3_retrovirus"/>
    <property type="match status" value="1"/>
</dbReference>
<name>A0A371FIA4_MUCPR</name>
<keyword evidence="3" id="KW-1185">Reference proteome</keyword>
<sequence>MIAIIYNGYNNTFCITLEGCKKLSHTEGTDPPRDDLKFEAWDDEDSLIMTWLRNFMTPKIRWNYMFYSSRCKADFIAYIGLIERGRIFKFLHDLNSENDLIRVQILRKEKLPSLSETQRSVMLDKGTSNIGSAIVIGKGFTKRSTSDKENLVEHPSTLQLDQDIQAFSKEEMDRLRALLNSTRIRQSIWIFDFGAIDHITLFPSYFTSYLKVSKEQLITIANGDHVPIVGAYNIQFQSSLSLHNALHELTMGRMIEVARTYYLQHTKIVNGQPQKFGQLLKFVFIINVLNIHCLGPTSNFISRAKWFISFIDDCTRVTWIFLIIEFVNLEFSKFIKDNGVVHELTKNCHLLEVARALLFQMPVPNVYWGEVVLIATYLINRLLIHVLNDISPIKHMLSFFPNSPLMLNLPSRVFGCAAFVHSHNQHCEKLDPRAIKCIFIGYPSNKKGFKCYHPLNRQIFISMDVTFHETQSFFVSPPLQGEGHLEVKPIIESLPFCTQDVIKCSSSSSRSHITHSNPKASPIPIKDVTDDMPISLRKGKRSCVKYLISQFVCTDHLSVQYQSFIIAIDAIKMPTSV</sequence>
<evidence type="ECO:0000313" key="3">
    <source>
        <dbReference type="Proteomes" id="UP000257109"/>
    </source>
</evidence>
<reference evidence="2" key="1">
    <citation type="submission" date="2018-05" db="EMBL/GenBank/DDBJ databases">
        <title>Draft genome of Mucuna pruriens seed.</title>
        <authorList>
            <person name="Nnadi N.E."/>
            <person name="Vos R."/>
            <person name="Hasami M.H."/>
            <person name="Devisetty U.K."/>
            <person name="Aguiy J.C."/>
        </authorList>
    </citation>
    <scope>NUCLEOTIDE SEQUENCE [LARGE SCALE GENOMIC DNA]</scope>
    <source>
        <strain evidence="2">JCA_2017</strain>
    </source>
</reference>
<dbReference type="EMBL" id="QJKJ01008998">
    <property type="protein sequence ID" value="RDX78012.1"/>
    <property type="molecule type" value="Genomic_DNA"/>
</dbReference>
<accession>A0A371FIA4</accession>
<dbReference type="PANTHER" id="PTHR42648:SF31">
    <property type="entry name" value="RNA-DIRECTED DNA POLYMERASE"/>
    <property type="match status" value="1"/>
</dbReference>
<dbReference type="SUPFAM" id="SSF53098">
    <property type="entry name" value="Ribonuclease H-like"/>
    <property type="match status" value="1"/>
</dbReference>
<protein>
    <recommendedName>
        <fullName evidence="1">Retroviral polymerase SH3-like domain-containing protein</fullName>
    </recommendedName>
</protein>
<dbReference type="AlphaFoldDB" id="A0A371FIA4"/>
<comment type="caution">
    <text evidence="2">The sequence shown here is derived from an EMBL/GenBank/DDBJ whole genome shotgun (WGS) entry which is preliminary data.</text>
</comment>
<dbReference type="Proteomes" id="UP000257109">
    <property type="component" value="Unassembled WGS sequence"/>
</dbReference>
<dbReference type="InterPro" id="IPR039537">
    <property type="entry name" value="Retrotran_Ty1/copia-like"/>
</dbReference>
<dbReference type="InterPro" id="IPR012337">
    <property type="entry name" value="RNaseH-like_sf"/>
</dbReference>
<gene>
    <name evidence="2" type="ORF">CR513_41773</name>
</gene>
<feature type="domain" description="Retroviral polymerase SH3-like" evidence="1">
    <location>
        <begin position="416"/>
        <end position="476"/>
    </location>
</feature>
<feature type="non-terminal residue" evidence="2">
    <location>
        <position position="1"/>
    </location>
</feature>
<dbReference type="PANTHER" id="PTHR42648">
    <property type="entry name" value="TRANSPOSASE, PUTATIVE-RELATED"/>
    <property type="match status" value="1"/>
</dbReference>
<dbReference type="InterPro" id="IPR057670">
    <property type="entry name" value="SH3_retrovirus"/>
</dbReference>
<evidence type="ECO:0000259" key="1">
    <source>
        <dbReference type="Pfam" id="PF25597"/>
    </source>
</evidence>
<evidence type="ECO:0000313" key="2">
    <source>
        <dbReference type="EMBL" id="RDX78012.1"/>
    </source>
</evidence>
<proteinExistence type="predicted"/>